<dbReference type="Gene3D" id="3.40.50.300">
    <property type="entry name" value="P-loop containing nucleotide triphosphate hydrolases"/>
    <property type="match status" value="1"/>
</dbReference>
<dbReference type="InterPro" id="IPR015894">
    <property type="entry name" value="Guanylate-bd_N"/>
</dbReference>
<dbReference type="Gene3D" id="1.20.58.420">
    <property type="entry name" value="AHSP"/>
    <property type="match status" value="1"/>
</dbReference>
<keyword evidence="8" id="KW-0808">Transferase</keyword>
<evidence type="ECO:0000256" key="3">
    <source>
        <dbReference type="ARBA" id="ARBA00023134"/>
    </source>
</evidence>
<feature type="domain" description="GB1/RHD3-type G" evidence="7">
    <location>
        <begin position="52"/>
        <end position="334"/>
    </location>
</feature>
<reference evidence="8 9" key="1">
    <citation type="submission" date="2020-04" db="EMBL/GenBank/DDBJ databases">
        <title>Perkinsus olseni comparative genomics.</title>
        <authorList>
            <person name="Bogema D.R."/>
        </authorList>
    </citation>
    <scope>NUCLEOTIDE SEQUENCE [LARGE SCALE GENOMIC DNA]</scope>
    <source>
        <strain evidence="8">ATCC PRA-205</strain>
    </source>
</reference>
<proteinExistence type="inferred from homology"/>
<dbReference type="PANTHER" id="PTHR10751">
    <property type="entry name" value="GUANYLATE BINDING PROTEIN"/>
    <property type="match status" value="1"/>
</dbReference>
<feature type="transmembrane region" description="Helical" evidence="6">
    <location>
        <begin position="513"/>
        <end position="530"/>
    </location>
</feature>
<organism evidence="8 9">
    <name type="scientific">Perkinsus olseni</name>
    <name type="common">Perkinsus atlanticus</name>
    <dbReference type="NCBI Taxonomy" id="32597"/>
    <lineage>
        <taxon>Eukaryota</taxon>
        <taxon>Sar</taxon>
        <taxon>Alveolata</taxon>
        <taxon>Perkinsozoa</taxon>
        <taxon>Perkinsea</taxon>
        <taxon>Perkinsida</taxon>
        <taxon>Perkinsidae</taxon>
        <taxon>Perkinsus</taxon>
    </lineage>
</organism>
<dbReference type="GO" id="GO:0005525">
    <property type="term" value="F:GTP binding"/>
    <property type="evidence" value="ECO:0007669"/>
    <property type="project" value="UniProtKB-KW"/>
</dbReference>
<accession>A0A7J6S561</accession>
<evidence type="ECO:0000313" key="8">
    <source>
        <dbReference type="EMBL" id="KAF4728089.1"/>
    </source>
</evidence>
<dbReference type="GO" id="GO:0003924">
    <property type="term" value="F:GTPase activity"/>
    <property type="evidence" value="ECO:0007669"/>
    <property type="project" value="InterPro"/>
</dbReference>
<feature type="region of interest" description="Disordered" evidence="5">
    <location>
        <begin position="646"/>
        <end position="680"/>
    </location>
</feature>
<dbReference type="AlphaFoldDB" id="A0A7J6S561"/>
<dbReference type="Proteomes" id="UP000574390">
    <property type="component" value="Unassembled WGS sequence"/>
</dbReference>
<keyword evidence="2" id="KW-0378">Hydrolase</keyword>
<keyword evidence="6" id="KW-1133">Transmembrane helix</keyword>
<evidence type="ECO:0000313" key="9">
    <source>
        <dbReference type="Proteomes" id="UP000574390"/>
    </source>
</evidence>
<evidence type="ECO:0000256" key="6">
    <source>
        <dbReference type="SAM" id="Phobius"/>
    </source>
</evidence>
<dbReference type="InterPro" id="IPR036543">
    <property type="entry name" value="Guanylate-bd_C_sf"/>
</dbReference>
<keyword evidence="1" id="KW-0547">Nucleotide-binding</keyword>
<feature type="transmembrane region" description="Helical" evidence="6">
    <location>
        <begin position="550"/>
        <end position="571"/>
    </location>
</feature>
<evidence type="ECO:0000256" key="4">
    <source>
        <dbReference type="PROSITE-ProRule" id="PRU01052"/>
    </source>
</evidence>
<comment type="caution">
    <text evidence="8">The sequence shown here is derived from an EMBL/GenBank/DDBJ whole genome shotgun (WGS) entry which is preliminary data.</text>
</comment>
<dbReference type="PROSITE" id="PS51715">
    <property type="entry name" value="G_GB1_RHD3"/>
    <property type="match status" value="1"/>
</dbReference>
<evidence type="ECO:0000256" key="2">
    <source>
        <dbReference type="ARBA" id="ARBA00022801"/>
    </source>
</evidence>
<evidence type="ECO:0000256" key="1">
    <source>
        <dbReference type="ARBA" id="ARBA00022741"/>
    </source>
</evidence>
<keyword evidence="6" id="KW-0812">Transmembrane</keyword>
<evidence type="ECO:0000256" key="5">
    <source>
        <dbReference type="SAM" id="MobiDB-lite"/>
    </source>
</evidence>
<name>A0A7J6S561_PEROL</name>
<dbReference type="SUPFAM" id="SSF52540">
    <property type="entry name" value="P-loop containing nucleoside triphosphate hydrolases"/>
    <property type="match status" value="1"/>
</dbReference>
<evidence type="ECO:0000259" key="7">
    <source>
        <dbReference type="PROSITE" id="PS51715"/>
    </source>
</evidence>
<keyword evidence="3" id="KW-0342">GTP-binding</keyword>
<comment type="similarity">
    <text evidence="4">Belongs to the TRAFAC class dynamin-like GTPase superfamily. GB1/RHD3 GTPase family.</text>
</comment>
<protein>
    <submittedName>
        <fullName evidence="8">Alkyltransferase-like protein 1</fullName>
    </submittedName>
</protein>
<dbReference type="SUPFAM" id="SSF48340">
    <property type="entry name" value="Interferon-induced guanylate-binding protein 1 (GBP1), C-terminal domain"/>
    <property type="match status" value="1"/>
</dbReference>
<dbReference type="EMBL" id="JABANM010017246">
    <property type="protein sequence ID" value="KAF4728089.1"/>
    <property type="molecule type" value="Genomic_DNA"/>
</dbReference>
<feature type="compositionally biased region" description="Basic and acidic residues" evidence="5">
    <location>
        <begin position="652"/>
        <end position="671"/>
    </location>
</feature>
<sequence>MTSTTDSSKPQAVEVTKGRPLQLVTIKMADNEVRVNDDAMDELTRNLEATGCDKISVVSIMGAYRTGKSFMLDLFLRYLRYTDGKEDTYYPLGDPAALNKRRGSSFNAKFQAPEWLVAQGDCLQEGQQASDSHGFHWRPGMDKCTEGIWVWSIPFVRQLHSGEKVALVLMDTQGAWDSKMTKEQSATVFGLTAVLSSKQIYNISKQIQEDKVENLHFFMEVASAALRVSGDENAQEGKPFQCLEFLVRDWANFDDDMSIKDCVAQMKEHLDQHMDEHRVRDDSTAVALNKMFESVSCFCLPHPGLKIQKKGWSGRLGDIDPDFIRFLDLYVRSVFTDPHLHAKSILGKTLSPQTFGPVVNAFVEAFANAVPAAATFTQAMARSSNLLGKEQAINTYKSDMEAAMGPKTGSGIKPDQLERASVKAKTMALQSFSKQTLFGPDDEREKTKDELVKEIDVRRSSLLLNSCTNYRGTYSTLAESDVKKRVVDRIGMAEGSGLLDYYKDENQRRMDKSLAAFAGATVLVIVLYLMDKFSDFACDWYSDTCVRFSNILFSIYFTIIVVIGVNVFLLYRDRGQVAAASALMEMVKESVNLGLGYAEKVREHPDKQHLVAVARSFASDCSASLRPVYHKVIDVIQPSALHHTADLPTLNENKDGSGIEMTEAKPSEVEKTRRRHRRSD</sequence>
<dbReference type="InterPro" id="IPR027417">
    <property type="entry name" value="P-loop_NTPase"/>
</dbReference>
<dbReference type="InterPro" id="IPR030386">
    <property type="entry name" value="G_GB1_RHD3_dom"/>
</dbReference>
<dbReference type="GO" id="GO:0016740">
    <property type="term" value="F:transferase activity"/>
    <property type="evidence" value="ECO:0007669"/>
    <property type="project" value="UniProtKB-KW"/>
</dbReference>
<gene>
    <name evidence="8" type="primary">ATL1_3</name>
    <name evidence="8" type="ORF">FOZ62_026657</name>
</gene>
<keyword evidence="6" id="KW-0472">Membrane</keyword>
<dbReference type="Pfam" id="PF02263">
    <property type="entry name" value="GBP"/>
    <property type="match status" value="1"/>
</dbReference>